<dbReference type="SUPFAM" id="SSF53474">
    <property type="entry name" value="alpha/beta-Hydrolases"/>
    <property type="match status" value="1"/>
</dbReference>
<dbReference type="Pfam" id="PF00930">
    <property type="entry name" value="DPPIV_N"/>
    <property type="match status" value="1"/>
</dbReference>
<dbReference type="Gene3D" id="3.40.50.1820">
    <property type="entry name" value="alpha/beta hydrolase"/>
    <property type="match status" value="1"/>
</dbReference>
<sequence>MKANVKTLLLPILLLFIALYIPAVAQDQLLSIDRIYSGEFVQAGLPAYQWMPDGESYAVVEQDDKGQSQIILYTATSGKRRVLVDAEELQPAGQAVGIGIADFSLSADGSKMLVFTNTSKVWRANTKGDYWVLDLESRKLQQLGSGFPSSSLMFAKFDASAQKVAYVHDFNIYIEDLQSHRLEQLTQREASSRIHGTFDWAYEEEFGARDGFRWSPDAQKIAYWSFDISEVGTFYMINNTDSIYSKPIPLQYPKVGQNPSAVKIGIIGLEEEETLWLEIPGIANQNFLPGMQWVNEDQLLIQQLNRHQNKLTIWKYTLSTKSLTALYTEEEDTWVDIYYPDISAPGWEENDLLLVNDNAAFLRMTETDGWRHVYEVSIEDGKQTLLSPTEFDVASIAGINEDYLYFHASPKTSSQRYLYQVSLGKDKKVTRVTPDLYPGINTYDFAPGAKVAIHRYEQALAATHYQVVLLPKHEPLRILEDNQAYQNKLHEIDLPEVQFFSIAAAEDLEMEGRMILPTNFDENKSYPVLFHVYGEPWGAVATDNFIGLWNIMMAQKGYIIIDMDNRGTPSLKGSAWRKSIYRQVGQINADDQAAAAKAVLKKYDFIDPSRVAVWGWSGGGSMTQNLLFRYPDLYQTGIAVAGVSLQLIYDNIYQERYMGLPNENLEDFLVGSPISHVAGLKGNLLLIHGTADDNVHYQSMDLLVNELIRQNKQFDMMAYPNRSHGIYEGENTRKHLYTLISNYLLKNTAPN</sequence>
<dbReference type="GO" id="GO:0008236">
    <property type="term" value="F:serine-type peptidase activity"/>
    <property type="evidence" value="ECO:0007669"/>
    <property type="project" value="InterPro"/>
</dbReference>
<comment type="caution">
    <text evidence="3">The sequence shown here is derived from an EMBL/GenBank/DDBJ whole genome shotgun (WGS) entry which is preliminary data.</text>
</comment>
<name>A0A918ULY7_9BACT</name>
<evidence type="ECO:0000259" key="2">
    <source>
        <dbReference type="Pfam" id="PF00930"/>
    </source>
</evidence>
<feature type="domain" description="Dipeptidylpeptidase IV N-terminal" evidence="2">
    <location>
        <begin position="106"/>
        <end position="458"/>
    </location>
</feature>
<accession>A0A918ULY7</accession>
<protein>
    <submittedName>
        <fullName evidence="3">Peptidase S9</fullName>
    </submittedName>
</protein>
<evidence type="ECO:0000259" key="1">
    <source>
        <dbReference type="Pfam" id="PF00326"/>
    </source>
</evidence>
<dbReference type="GO" id="GO:0008239">
    <property type="term" value="F:dipeptidyl-peptidase activity"/>
    <property type="evidence" value="ECO:0007669"/>
    <property type="project" value="TreeGrafter"/>
</dbReference>
<dbReference type="Pfam" id="PF00326">
    <property type="entry name" value="Peptidase_S9"/>
    <property type="match status" value="1"/>
</dbReference>
<dbReference type="EMBL" id="BMWX01000002">
    <property type="protein sequence ID" value="GGZ19885.1"/>
    <property type="molecule type" value="Genomic_DNA"/>
</dbReference>
<dbReference type="SUPFAM" id="SSF82171">
    <property type="entry name" value="DPP6 N-terminal domain-like"/>
    <property type="match status" value="1"/>
</dbReference>
<gene>
    <name evidence="3" type="primary">dpp4</name>
    <name evidence="3" type="ORF">GCM10007049_10540</name>
</gene>
<dbReference type="InterPro" id="IPR050278">
    <property type="entry name" value="Serine_Prot_S9B/DPPIV"/>
</dbReference>
<keyword evidence="4" id="KW-1185">Reference proteome</keyword>
<reference evidence="3" key="2">
    <citation type="submission" date="2020-09" db="EMBL/GenBank/DDBJ databases">
        <authorList>
            <person name="Sun Q."/>
            <person name="Kim S."/>
        </authorList>
    </citation>
    <scope>NUCLEOTIDE SEQUENCE</scope>
    <source>
        <strain evidence="3">KCTC 12368</strain>
    </source>
</reference>
<evidence type="ECO:0000313" key="3">
    <source>
        <dbReference type="EMBL" id="GGZ19885.1"/>
    </source>
</evidence>
<reference evidence="3" key="1">
    <citation type="journal article" date="2014" name="Int. J. Syst. Evol. Microbiol.">
        <title>Complete genome sequence of Corynebacterium casei LMG S-19264T (=DSM 44701T), isolated from a smear-ripened cheese.</title>
        <authorList>
            <consortium name="US DOE Joint Genome Institute (JGI-PGF)"/>
            <person name="Walter F."/>
            <person name="Albersmeier A."/>
            <person name="Kalinowski J."/>
            <person name="Ruckert C."/>
        </authorList>
    </citation>
    <scope>NUCLEOTIDE SEQUENCE</scope>
    <source>
        <strain evidence="3">KCTC 12368</strain>
    </source>
</reference>
<dbReference type="AlphaFoldDB" id="A0A918ULY7"/>
<proteinExistence type="predicted"/>
<dbReference type="RefSeq" id="WP_018472424.1">
    <property type="nucleotide sequence ID" value="NZ_BMWX01000002.1"/>
</dbReference>
<dbReference type="InterPro" id="IPR001375">
    <property type="entry name" value="Peptidase_S9_cat"/>
</dbReference>
<dbReference type="Gene3D" id="2.140.10.30">
    <property type="entry name" value="Dipeptidylpeptidase IV, N-terminal domain"/>
    <property type="match status" value="1"/>
</dbReference>
<dbReference type="PANTHER" id="PTHR11731">
    <property type="entry name" value="PROTEASE FAMILY S9B,C DIPEPTIDYL-PEPTIDASE IV-RELATED"/>
    <property type="match status" value="1"/>
</dbReference>
<dbReference type="PANTHER" id="PTHR11731:SF193">
    <property type="entry name" value="DIPEPTIDYL PEPTIDASE 9"/>
    <property type="match status" value="1"/>
</dbReference>
<dbReference type="GO" id="GO:0006508">
    <property type="term" value="P:proteolysis"/>
    <property type="evidence" value="ECO:0007669"/>
    <property type="project" value="InterPro"/>
</dbReference>
<dbReference type="Proteomes" id="UP000619457">
    <property type="component" value="Unassembled WGS sequence"/>
</dbReference>
<feature type="domain" description="Peptidase S9 prolyl oligopeptidase catalytic" evidence="1">
    <location>
        <begin position="552"/>
        <end position="747"/>
    </location>
</feature>
<dbReference type="InterPro" id="IPR002469">
    <property type="entry name" value="Peptidase_S9B_N"/>
</dbReference>
<dbReference type="InterPro" id="IPR029058">
    <property type="entry name" value="AB_hydrolase_fold"/>
</dbReference>
<organism evidence="3 4">
    <name type="scientific">Echinicola pacifica</name>
    <dbReference type="NCBI Taxonomy" id="346377"/>
    <lineage>
        <taxon>Bacteria</taxon>
        <taxon>Pseudomonadati</taxon>
        <taxon>Bacteroidota</taxon>
        <taxon>Cytophagia</taxon>
        <taxon>Cytophagales</taxon>
        <taxon>Cyclobacteriaceae</taxon>
        <taxon>Echinicola</taxon>
    </lineage>
</organism>
<evidence type="ECO:0000313" key="4">
    <source>
        <dbReference type="Proteomes" id="UP000619457"/>
    </source>
</evidence>